<dbReference type="HOGENOM" id="CLU_218638_0_0_4"/>
<accession>A0A0E1VZK9</accession>
<sequence length="42" mass="4360">MRGAGVDRRLSLRGAARRSPGNAPHRAAACCGVLRRARGAGM</sequence>
<dbReference type="AlphaFoldDB" id="A0A0E1VZK9"/>
<protein>
    <submittedName>
        <fullName evidence="2">Uncharacterized protein</fullName>
    </submittedName>
</protein>
<feature type="compositionally biased region" description="Basic and acidic residues" evidence="1">
    <location>
        <begin position="1"/>
        <end position="10"/>
    </location>
</feature>
<reference evidence="2" key="1">
    <citation type="submission" date="2009-05" db="EMBL/GenBank/DDBJ databases">
        <authorList>
            <person name="Harkins D.M."/>
            <person name="DeShazer D."/>
            <person name="Woods D.E."/>
            <person name="Brinkac L.M."/>
            <person name="Brown K.A."/>
            <person name="Hung G.C."/>
            <person name="Tuanyok A."/>
            <person name="Zhang B."/>
            <person name="Nierman W.C."/>
        </authorList>
    </citation>
    <scope>NUCLEOTIDE SEQUENCE [LARGE SCALE GENOMIC DNA]</scope>
    <source>
        <strain evidence="2">1710a</strain>
    </source>
</reference>
<evidence type="ECO:0000313" key="2">
    <source>
        <dbReference type="EMBL" id="EET05491.1"/>
    </source>
</evidence>
<name>A0A0E1VZK9_BURPE</name>
<evidence type="ECO:0000256" key="1">
    <source>
        <dbReference type="SAM" id="MobiDB-lite"/>
    </source>
</evidence>
<feature type="region of interest" description="Disordered" evidence="1">
    <location>
        <begin position="1"/>
        <end position="26"/>
    </location>
</feature>
<organism evidence="2">
    <name type="scientific">Burkholderia pseudomallei 1710a</name>
    <dbReference type="NCBI Taxonomy" id="320371"/>
    <lineage>
        <taxon>Bacteria</taxon>
        <taxon>Pseudomonadati</taxon>
        <taxon>Pseudomonadota</taxon>
        <taxon>Betaproteobacteria</taxon>
        <taxon>Burkholderiales</taxon>
        <taxon>Burkholderiaceae</taxon>
        <taxon>Burkholderia</taxon>
        <taxon>pseudomallei group</taxon>
    </lineage>
</organism>
<dbReference type="EMBL" id="CM000833">
    <property type="protein sequence ID" value="EET05491.1"/>
    <property type="molecule type" value="Genomic_DNA"/>
</dbReference>
<dbReference type="Proteomes" id="UP000001812">
    <property type="component" value="Chromosome II"/>
</dbReference>
<gene>
    <name evidence="2" type="ORF">BURPS1710A_A3200</name>
</gene>
<proteinExistence type="predicted"/>